<dbReference type="GO" id="GO:0005886">
    <property type="term" value="C:plasma membrane"/>
    <property type="evidence" value="ECO:0007669"/>
    <property type="project" value="TreeGrafter"/>
</dbReference>
<gene>
    <name evidence="5" type="ORF">UFOPK1493_01637</name>
</gene>
<name>A0A6J6D8G8_9ZZZZ</name>
<dbReference type="InterPro" id="IPR003439">
    <property type="entry name" value="ABC_transporter-like_ATP-bd"/>
</dbReference>
<dbReference type="GO" id="GO:0005524">
    <property type="term" value="F:ATP binding"/>
    <property type="evidence" value="ECO:0007669"/>
    <property type="project" value="UniProtKB-KW"/>
</dbReference>
<protein>
    <submittedName>
        <fullName evidence="5">Unannotated protein</fullName>
    </submittedName>
</protein>
<dbReference type="PROSITE" id="PS50893">
    <property type="entry name" value="ABC_TRANSPORTER_2"/>
    <property type="match status" value="1"/>
</dbReference>
<proteinExistence type="predicted"/>
<dbReference type="EMBL" id="CAEZSR010000052">
    <property type="protein sequence ID" value="CAB4559109.1"/>
    <property type="molecule type" value="Genomic_DNA"/>
</dbReference>
<sequence length="294" mass="31283">MTYATAVERPVRPNPCIRTFWHMGQRLSFRTSPSRPSGRLPGSTSSAAAELRGVSKTFGAGDQAVRALRDVTIGFAPGVFTAIMGPSGSGKSTLLNVLAGLDRVDAGEVFIGGTEITGLEDRGLTLLRRRRLGFVFQSFNLMPALTARENIVLPSELDRRRVDQDELASLVHSLGIADRLHHRPSELPGGQQQRVAIARALLGRPDLVVCDEPTGALDSTSGAEVLSALRAACDERRQTVVMVTHDAAAACRADRVLVLRDGRLVEEIDAPTLDRVTTALNDAGTPAAAGSVAS</sequence>
<evidence type="ECO:0000256" key="1">
    <source>
        <dbReference type="ARBA" id="ARBA00022448"/>
    </source>
</evidence>
<dbReference type="Pfam" id="PF00005">
    <property type="entry name" value="ABC_tran"/>
    <property type="match status" value="1"/>
</dbReference>
<evidence type="ECO:0000256" key="3">
    <source>
        <dbReference type="ARBA" id="ARBA00022840"/>
    </source>
</evidence>
<dbReference type="GO" id="GO:0016887">
    <property type="term" value="F:ATP hydrolysis activity"/>
    <property type="evidence" value="ECO:0007669"/>
    <property type="project" value="InterPro"/>
</dbReference>
<dbReference type="FunFam" id="3.40.50.300:FF:000032">
    <property type="entry name" value="Export ABC transporter ATP-binding protein"/>
    <property type="match status" value="1"/>
</dbReference>
<dbReference type="SMART" id="SM00382">
    <property type="entry name" value="AAA"/>
    <property type="match status" value="1"/>
</dbReference>
<dbReference type="CDD" id="cd03255">
    <property type="entry name" value="ABC_MJ0796_LolCDE_FtsE"/>
    <property type="match status" value="1"/>
</dbReference>
<dbReference type="InterPro" id="IPR003593">
    <property type="entry name" value="AAA+_ATPase"/>
</dbReference>
<dbReference type="GO" id="GO:0022857">
    <property type="term" value="F:transmembrane transporter activity"/>
    <property type="evidence" value="ECO:0007669"/>
    <property type="project" value="TreeGrafter"/>
</dbReference>
<evidence type="ECO:0000313" key="5">
    <source>
        <dbReference type="EMBL" id="CAB4559109.1"/>
    </source>
</evidence>
<dbReference type="PANTHER" id="PTHR24220:SF685">
    <property type="entry name" value="ABC TRANSPORTER RELATED"/>
    <property type="match status" value="1"/>
</dbReference>
<dbReference type="InterPro" id="IPR015854">
    <property type="entry name" value="ABC_transpr_LolD-like"/>
</dbReference>
<reference evidence="5" key="1">
    <citation type="submission" date="2020-05" db="EMBL/GenBank/DDBJ databases">
        <authorList>
            <person name="Chiriac C."/>
            <person name="Salcher M."/>
            <person name="Ghai R."/>
            <person name="Kavagutti S V."/>
        </authorList>
    </citation>
    <scope>NUCLEOTIDE SEQUENCE</scope>
</reference>
<evidence type="ECO:0000259" key="4">
    <source>
        <dbReference type="PROSITE" id="PS50893"/>
    </source>
</evidence>
<dbReference type="InterPro" id="IPR017911">
    <property type="entry name" value="MacB-like_ATP-bd"/>
</dbReference>
<dbReference type="GO" id="GO:0098796">
    <property type="term" value="C:membrane protein complex"/>
    <property type="evidence" value="ECO:0007669"/>
    <property type="project" value="UniProtKB-ARBA"/>
</dbReference>
<dbReference type="SUPFAM" id="SSF52540">
    <property type="entry name" value="P-loop containing nucleoside triphosphate hydrolases"/>
    <property type="match status" value="1"/>
</dbReference>
<feature type="domain" description="ABC transporter" evidence="4">
    <location>
        <begin position="49"/>
        <end position="286"/>
    </location>
</feature>
<accession>A0A6J6D8G8</accession>
<evidence type="ECO:0000256" key="2">
    <source>
        <dbReference type="ARBA" id="ARBA00022741"/>
    </source>
</evidence>
<dbReference type="PANTHER" id="PTHR24220">
    <property type="entry name" value="IMPORT ATP-BINDING PROTEIN"/>
    <property type="match status" value="1"/>
</dbReference>
<keyword evidence="1" id="KW-0813">Transport</keyword>
<dbReference type="AlphaFoldDB" id="A0A6J6D8G8"/>
<keyword evidence="3" id="KW-0067">ATP-binding</keyword>
<dbReference type="InterPro" id="IPR027417">
    <property type="entry name" value="P-loop_NTPase"/>
</dbReference>
<organism evidence="5">
    <name type="scientific">freshwater metagenome</name>
    <dbReference type="NCBI Taxonomy" id="449393"/>
    <lineage>
        <taxon>unclassified sequences</taxon>
        <taxon>metagenomes</taxon>
        <taxon>ecological metagenomes</taxon>
    </lineage>
</organism>
<keyword evidence="2" id="KW-0547">Nucleotide-binding</keyword>
<dbReference type="Gene3D" id="3.40.50.300">
    <property type="entry name" value="P-loop containing nucleotide triphosphate hydrolases"/>
    <property type="match status" value="1"/>
</dbReference>